<dbReference type="InterPro" id="IPR050445">
    <property type="entry name" value="Bact_polysacc_biosynth/exp"/>
</dbReference>
<organism evidence="9 10">
    <name type="scientific">Shinella kummerowiae</name>
    <dbReference type="NCBI Taxonomy" id="417745"/>
    <lineage>
        <taxon>Bacteria</taxon>
        <taxon>Pseudomonadati</taxon>
        <taxon>Pseudomonadota</taxon>
        <taxon>Alphaproteobacteria</taxon>
        <taxon>Hyphomicrobiales</taxon>
        <taxon>Rhizobiaceae</taxon>
        <taxon>Shinella</taxon>
    </lineage>
</organism>
<comment type="subcellular location">
    <subcellularLocation>
        <location evidence="1">Cell membrane</location>
        <topology evidence="1">Multi-pass membrane protein</topology>
    </subcellularLocation>
</comment>
<evidence type="ECO:0000256" key="6">
    <source>
        <dbReference type="SAM" id="Coils"/>
    </source>
</evidence>
<evidence type="ECO:0000259" key="8">
    <source>
        <dbReference type="Pfam" id="PF02706"/>
    </source>
</evidence>
<keyword evidence="4 7" id="KW-1133">Transmembrane helix</keyword>
<evidence type="ECO:0000256" key="4">
    <source>
        <dbReference type="ARBA" id="ARBA00022989"/>
    </source>
</evidence>
<evidence type="ECO:0000256" key="2">
    <source>
        <dbReference type="ARBA" id="ARBA00022475"/>
    </source>
</evidence>
<sequence length="506" mass="55821">MHNLDFGFYFSIIRRRLPLVLVVTIVALVAAVMVVRFKTPVYTASAKLLVEAPQIPTDLAKSTVPMGATAQLLILQQEMTTHDALVALASRLDIYAASPQTPSDEDIVADMRSRIDFRQVQLDAQDPAQRVAIYAISFDAENPLLAAKVTNELVGLVLSKNQRERTIRASSTLEFFDQKAVALDHTLKQLEAEILQFKNDNRESLPESLDFYRSELLSQQERQASLEREASELRSKRGALVAAYTSTDQLPGIEQRLTPDQQLLVDLNKAISEQLTMFSDDSPIIVAMRTRIAELEKRIRLVRKPVVADGKAQNVKSAPFGLDLQLSEIDLRLETIAGEKATIDKRIAALRLSVAQAPISEAGLTALLRNRDNVQKQYNAAIAQKAEASTGEQLEIRSDSERFSLLEAAIAPTKAAGPKRRLLVAGGGAAGMGLGIGLAILLELLNRTVRRPQDITNLLQVEPLVTIPVISMSAGKKRNKPSIASSTWRAGTWRESWRTYLTMRGI</sequence>
<protein>
    <submittedName>
        <fullName evidence="9">Lipopolysaccharide biosynthesis protein</fullName>
    </submittedName>
</protein>
<evidence type="ECO:0000256" key="7">
    <source>
        <dbReference type="SAM" id="Phobius"/>
    </source>
</evidence>
<reference evidence="9 10" key="1">
    <citation type="submission" date="2019-12" db="EMBL/GenBank/DDBJ databases">
        <title>Shinella kummerowiae sp. nov., a symbiotic bacterium isolated from root nodules of the herbal legume Kummerowia stipulacea.</title>
        <authorList>
            <person name="Gao J."/>
        </authorList>
    </citation>
    <scope>NUCLEOTIDE SEQUENCE [LARGE SCALE GENOMIC DNA]</scope>
    <source>
        <strain evidence="9 10">CCBAU 25048</strain>
    </source>
</reference>
<keyword evidence="10" id="KW-1185">Reference proteome</keyword>
<accession>A0A6N8SC94</accession>
<keyword evidence="6" id="KW-0175">Coiled coil</keyword>
<feature type="transmembrane region" description="Helical" evidence="7">
    <location>
        <begin position="422"/>
        <end position="445"/>
    </location>
</feature>
<evidence type="ECO:0000256" key="3">
    <source>
        <dbReference type="ARBA" id="ARBA00022692"/>
    </source>
</evidence>
<dbReference type="OrthoDB" id="8114194at2"/>
<keyword evidence="2" id="KW-1003">Cell membrane</keyword>
<feature type="coiled-coil region" evidence="6">
    <location>
        <begin position="173"/>
        <end position="236"/>
    </location>
</feature>
<keyword evidence="3 7" id="KW-0812">Transmembrane</keyword>
<evidence type="ECO:0000256" key="1">
    <source>
        <dbReference type="ARBA" id="ARBA00004651"/>
    </source>
</evidence>
<evidence type="ECO:0000313" key="9">
    <source>
        <dbReference type="EMBL" id="MXN46291.1"/>
    </source>
</evidence>
<dbReference type="GO" id="GO:0005886">
    <property type="term" value="C:plasma membrane"/>
    <property type="evidence" value="ECO:0007669"/>
    <property type="project" value="UniProtKB-SubCell"/>
</dbReference>
<dbReference type="Proteomes" id="UP000435802">
    <property type="component" value="Unassembled WGS sequence"/>
</dbReference>
<name>A0A6N8SC94_9HYPH</name>
<feature type="transmembrane region" description="Helical" evidence="7">
    <location>
        <begin position="17"/>
        <end position="37"/>
    </location>
</feature>
<dbReference type="InterPro" id="IPR003856">
    <property type="entry name" value="LPS_length_determ_N"/>
</dbReference>
<dbReference type="PANTHER" id="PTHR32309:SF13">
    <property type="entry name" value="FERRIC ENTEROBACTIN TRANSPORT PROTEIN FEPE"/>
    <property type="match status" value="1"/>
</dbReference>
<dbReference type="RefSeq" id="WP_160859837.1">
    <property type="nucleotide sequence ID" value="NZ_WUMK01000005.1"/>
</dbReference>
<dbReference type="Pfam" id="PF02706">
    <property type="entry name" value="Wzz"/>
    <property type="match status" value="1"/>
</dbReference>
<comment type="caution">
    <text evidence="9">The sequence shown here is derived from an EMBL/GenBank/DDBJ whole genome shotgun (WGS) entry which is preliminary data.</text>
</comment>
<dbReference type="AlphaFoldDB" id="A0A6N8SC94"/>
<dbReference type="GO" id="GO:0004713">
    <property type="term" value="F:protein tyrosine kinase activity"/>
    <property type="evidence" value="ECO:0007669"/>
    <property type="project" value="TreeGrafter"/>
</dbReference>
<dbReference type="PANTHER" id="PTHR32309">
    <property type="entry name" value="TYROSINE-PROTEIN KINASE"/>
    <property type="match status" value="1"/>
</dbReference>
<keyword evidence="5 7" id="KW-0472">Membrane</keyword>
<proteinExistence type="predicted"/>
<evidence type="ECO:0000313" key="10">
    <source>
        <dbReference type="Proteomes" id="UP000435802"/>
    </source>
</evidence>
<feature type="domain" description="Polysaccharide chain length determinant N-terminal" evidence="8">
    <location>
        <begin position="3"/>
        <end position="55"/>
    </location>
</feature>
<dbReference type="EMBL" id="WUMK01000005">
    <property type="protein sequence ID" value="MXN46291.1"/>
    <property type="molecule type" value="Genomic_DNA"/>
</dbReference>
<evidence type="ECO:0000256" key="5">
    <source>
        <dbReference type="ARBA" id="ARBA00023136"/>
    </source>
</evidence>
<gene>
    <name evidence="9" type="ORF">GR138_13935</name>
</gene>